<sequence length="233" mass="26941">MVDRAENWVTSYMSFRKYVAWHEFIIDLSARFRDETGNNVVEQFKRLEQKGSLEAYIYDFEDLRSVLSQNNHYLPDSFVLDSFIGRLKPSVKLFVKAFKPSTIAQSTEYARLKEESLEVEGSRFSKFSHSYNNKPSGENSKVFTNNSSKPALLPTPQIKPASFPKYVPSTHSGPNKNFKYIPADVRAEKIAKGLCYYCDQPFHKGHKCSFKEQQLFTVEILLRELIIVNRRSA</sequence>
<dbReference type="InterPro" id="IPR045358">
    <property type="entry name" value="Ty3_capsid"/>
</dbReference>
<keyword evidence="3" id="KW-1185">Reference proteome</keyword>
<dbReference type="Proteomes" id="UP000595140">
    <property type="component" value="Unassembled WGS sequence"/>
</dbReference>
<name>A0A484L2V0_9ASTE</name>
<organism evidence="2 3">
    <name type="scientific">Cuscuta campestris</name>
    <dbReference type="NCBI Taxonomy" id="132261"/>
    <lineage>
        <taxon>Eukaryota</taxon>
        <taxon>Viridiplantae</taxon>
        <taxon>Streptophyta</taxon>
        <taxon>Embryophyta</taxon>
        <taxon>Tracheophyta</taxon>
        <taxon>Spermatophyta</taxon>
        <taxon>Magnoliopsida</taxon>
        <taxon>eudicotyledons</taxon>
        <taxon>Gunneridae</taxon>
        <taxon>Pentapetalae</taxon>
        <taxon>asterids</taxon>
        <taxon>lamiids</taxon>
        <taxon>Solanales</taxon>
        <taxon>Convolvulaceae</taxon>
        <taxon>Cuscuteae</taxon>
        <taxon>Cuscuta</taxon>
        <taxon>Cuscuta subgen. Grammica</taxon>
        <taxon>Cuscuta sect. Cleistogrammica</taxon>
    </lineage>
</organism>
<protein>
    <recommendedName>
        <fullName evidence="1">Ty3 transposon capsid-like protein domain-containing protein</fullName>
    </recommendedName>
</protein>
<dbReference type="Pfam" id="PF19259">
    <property type="entry name" value="Ty3_capsid"/>
    <property type="match status" value="1"/>
</dbReference>
<evidence type="ECO:0000259" key="1">
    <source>
        <dbReference type="Pfam" id="PF19259"/>
    </source>
</evidence>
<dbReference type="AlphaFoldDB" id="A0A484L2V0"/>
<dbReference type="OrthoDB" id="1306147at2759"/>
<reference evidence="2 3" key="1">
    <citation type="submission" date="2018-04" db="EMBL/GenBank/DDBJ databases">
        <authorList>
            <person name="Vogel A."/>
        </authorList>
    </citation>
    <scope>NUCLEOTIDE SEQUENCE [LARGE SCALE GENOMIC DNA]</scope>
</reference>
<feature type="domain" description="Ty3 transposon capsid-like protein" evidence="1">
    <location>
        <begin position="1"/>
        <end position="138"/>
    </location>
</feature>
<dbReference type="EMBL" id="OOIL02000923">
    <property type="protein sequence ID" value="VFQ70632.1"/>
    <property type="molecule type" value="Genomic_DNA"/>
</dbReference>
<evidence type="ECO:0000313" key="2">
    <source>
        <dbReference type="EMBL" id="VFQ70632.1"/>
    </source>
</evidence>
<proteinExistence type="predicted"/>
<accession>A0A484L2V0</accession>
<gene>
    <name evidence="2" type="ORF">CCAM_LOCUS12408</name>
</gene>
<evidence type="ECO:0000313" key="3">
    <source>
        <dbReference type="Proteomes" id="UP000595140"/>
    </source>
</evidence>